<feature type="transmembrane region" description="Helical" evidence="1">
    <location>
        <begin position="213"/>
        <end position="236"/>
    </location>
</feature>
<sequence length="295" mass="33036">MSNPIGNVKGFTMDMVKNMLYVLGLGYMGGSISSMSKSGNELFPYDLSKPPYKGPLSIGDEEGLLEYLWPMKSVGFPYATMNQLGESNGSQYLKWLLETCAYSFAAFRYACSTSAKSGERISKAWGGDLFRFYVMPYIFIHIMPAVPLLMLIVTFFSSLFAANRYGMMYVMSPLTGWGYGLSLCGKSISFGCLMNMVMLGIAGLMLPLIHVPWWFVVTLALTLYSYVILLLSPFLWTNGLSKTFQEINQFKRSLVILFMYFTLKSAHQFLTTQVSSGLLIGALYVLYLLFSGKMC</sequence>
<name>A0A6C0AHH9_9ZZZZ</name>
<proteinExistence type="predicted"/>
<organism evidence="2">
    <name type="scientific">viral metagenome</name>
    <dbReference type="NCBI Taxonomy" id="1070528"/>
    <lineage>
        <taxon>unclassified sequences</taxon>
        <taxon>metagenomes</taxon>
        <taxon>organismal metagenomes</taxon>
    </lineage>
</organism>
<evidence type="ECO:0000313" key="2">
    <source>
        <dbReference type="EMBL" id="QHS79228.1"/>
    </source>
</evidence>
<dbReference type="AlphaFoldDB" id="A0A6C0AHH9"/>
<keyword evidence="1" id="KW-0472">Membrane</keyword>
<evidence type="ECO:0000256" key="1">
    <source>
        <dbReference type="SAM" id="Phobius"/>
    </source>
</evidence>
<reference evidence="2" key="1">
    <citation type="journal article" date="2020" name="Nature">
        <title>Giant virus diversity and host interactions through global metagenomics.</title>
        <authorList>
            <person name="Schulz F."/>
            <person name="Roux S."/>
            <person name="Paez-Espino D."/>
            <person name="Jungbluth S."/>
            <person name="Walsh D.A."/>
            <person name="Denef V.J."/>
            <person name="McMahon K.D."/>
            <person name="Konstantinidis K.T."/>
            <person name="Eloe-Fadrosh E.A."/>
            <person name="Kyrpides N.C."/>
            <person name="Woyke T."/>
        </authorList>
    </citation>
    <scope>NUCLEOTIDE SEQUENCE</scope>
    <source>
        <strain evidence="2">GVMAG-S-1035118-87</strain>
    </source>
</reference>
<dbReference type="EMBL" id="MN740626">
    <property type="protein sequence ID" value="QHS79228.1"/>
    <property type="molecule type" value="Genomic_DNA"/>
</dbReference>
<feature type="transmembrane region" description="Helical" evidence="1">
    <location>
        <begin position="269"/>
        <end position="290"/>
    </location>
</feature>
<protein>
    <submittedName>
        <fullName evidence="2">Uncharacterized protein</fullName>
    </submittedName>
</protein>
<feature type="transmembrane region" description="Helical" evidence="1">
    <location>
        <begin position="132"/>
        <end position="157"/>
    </location>
</feature>
<keyword evidence="1" id="KW-0812">Transmembrane</keyword>
<keyword evidence="1" id="KW-1133">Transmembrane helix</keyword>
<accession>A0A6C0AHH9</accession>
<feature type="transmembrane region" description="Helical" evidence="1">
    <location>
        <begin position="177"/>
        <end position="206"/>
    </location>
</feature>